<proteinExistence type="predicted"/>
<feature type="non-terminal residue" evidence="1">
    <location>
        <position position="1"/>
    </location>
</feature>
<dbReference type="EMBL" id="FR845719">
    <property type="protein sequence ID" value="CCA58043.1"/>
    <property type="molecule type" value="Genomic_DNA"/>
</dbReference>
<protein>
    <submittedName>
        <fullName evidence="1">Uncharacterized protein</fullName>
    </submittedName>
</protein>
<accession>F2R1F2</accession>
<gene>
    <name evidence="1" type="ordered locus">SVEN_4757</name>
</gene>
<evidence type="ECO:0000313" key="1">
    <source>
        <dbReference type="EMBL" id="CCA58043.1"/>
    </source>
</evidence>
<dbReference type="KEGG" id="sve:SVEN_4757"/>
<dbReference type="Proteomes" id="UP000006854">
    <property type="component" value="Chromosome"/>
</dbReference>
<reference evidence="1 2" key="1">
    <citation type="journal article" date="2011" name="BMC Genomics">
        <title>Genome-wide analysis of the role of GlnR in Streptomyces venezuelae provides new insights into global nitrogen regulation in actinomycetes.</title>
        <authorList>
            <person name="Pullan S.T."/>
            <person name="Bibb M.J."/>
            <person name="Merrick M."/>
        </authorList>
    </citation>
    <scope>NUCLEOTIDE SEQUENCE [LARGE SCALE GENOMIC DNA]</scope>
    <source>
        <strain evidence="2">ATCC 10712 / CBS 650.69 / DSM 40230 / JCM 4526 / NBRC 13096 / PD 04745</strain>
    </source>
</reference>
<dbReference type="HOGENOM" id="CLU_3129261_0_0_11"/>
<keyword evidence="2" id="KW-1185">Reference proteome</keyword>
<name>F2R1F2_STRVP</name>
<dbReference type="AlphaFoldDB" id="F2R1F2"/>
<sequence length="50" mass="5121">LWYGAAAQGASPAKIRESLLWVVQGVGEVVRPGQRADAILPAGFTGGQGN</sequence>
<evidence type="ECO:0000313" key="2">
    <source>
        <dbReference type="Proteomes" id="UP000006854"/>
    </source>
</evidence>
<organism evidence="1 2">
    <name type="scientific">Streptomyces venezuelae (strain ATCC 10712 / CBS 650.69 / DSM 40230 / JCM 4526 / NBRC 13096 / PD 04745)</name>
    <dbReference type="NCBI Taxonomy" id="953739"/>
    <lineage>
        <taxon>Bacteria</taxon>
        <taxon>Bacillati</taxon>
        <taxon>Actinomycetota</taxon>
        <taxon>Actinomycetes</taxon>
        <taxon>Kitasatosporales</taxon>
        <taxon>Streptomycetaceae</taxon>
        <taxon>Streptomyces</taxon>
    </lineage>
</organism>